<evidence type="ECO:0000256" key="2">
    <source>
        <dbReference type="SAM" id="MobiDB-lite"/>
    </source>
</evidence>
<evidence type="ECO:0000259" key="4">
    <source>
        <dbReference type="Pfam" id="PF14214"/>
    </source>
</evidence>
<dbReference type="EMBL" id="HBUF01360694">
    <property type="protein sequence ID" value="CAG6720555.1"/>
    <property type="molecule type" value="Transcribed_RNA"/>
</dbReference>
<dbReference type="InterPro" id="IPR049163">
    <property type="entry name" value="Pif1-like_2B_dom"/>
</dbReference>
<feature type="region of interest" description="Disordered" evidence="2">
    <location>
        <begin position="473"/>
        <end position="492"/>
    </location>
</feature>
<dbReference type="PANTHER" id="PTHR10492">
    <property type="match status" value="1"/>
</dbReference>
<comment type="cofactor">
    <cofactor evidence="1">
        <name>Mg(2+)</name>
        <dbReference type="ChEBI" id="CHEBI:18420"/>
    </cofactor>
</comment>
<comment type="catalytic activity">
    <reaction evidence="1">
        <text>ATP + H2O = ADP + phosphate + H(+)</text>
        <dbReference type="Rhea" id="RHEA:13065"/>
        <dbReference type="ChEBI" id="CHEBI:15377"/>
        <dbReference type="ChEBI" id="CHEBI:15378"/>
        <dbReference type="ChEBI" id="CHEBI:30616"/>
        <dbReference type="ChEBI" id="CHEBI:43474"/>
        <dbReference type="ChEBI" id="CHEBI:456216"/>
        <dbReference type="EC" id="5.6.2.3"/>
    </reaction>
</comment>
<dbReference type="Pfam" id="PF21530">
    <property type="entry name" value="Pif1_2B_dom"/>
    <property type="match status" value="1"/>
</dbReference>
<feature type="domain" description="DNA helicase Pif1-like 2B" evidence="5">
    <location>
        <begin position="1761"/>
        <end position="1805"/>
    </location>
</feature>
<dbReference type="GO" id="GO:0016787">
    <property type="term" value="F:hydrolase activity"/>
    <property type="evidence" value="ECO:0007669"/>
    <property type="project" value="UniProtKB-KW"/>
</dbReference>
<dbReference type="Pfam" id="PF14214">
    <property type="entry name" value="Helitron_like_N"/>
    <property type="match status" value="1"/>
</dbReference>
<keyword evidence="1" id="KW-0227">DNA damage</keyword>
<feature type="region of interest" description="Disordered" evidence="2">
    <location>
        <begin position="257"/>
        <end position="297"/>
    </location>
</feature>
<feature type="compositionally biased region" description="Basic residues" evidence="2">
    <location>
        <begin position="361"/>
        <end position="374"/>
    </location>
</feature>
<proteinExistence type="inferred from homology"/>
<evidence type="ECO:0000313" key="6">
    <source>
        <dbReference type="EMBL" id="CAG6720555.1"/>
    </source>
</evidence>
<dbReference type="Gene3D" id="3.40.50.300">
    <property type="entry name" value="P-loop containing nucleotide triphosphate hydrolases"/>
    <property type="match status" value="1"/>
</dbReference>
<accession>A0A8D8VBN1</accession>
<feature type="compositionally biased region" description="Basic residues" evidence="2">
    <location>
        <begin position="268"/>
        <end position="281"/>
    </location>
</feature>
<name>A0A8D8VBN1_9HEMI</name>
<keyword evidence="1" id="KW-0378">Hydrolase</keyword>
<keyword evidence="1" id="KW-0547">Nucleotide-binding</keyword>
<feature type="compositionally biased region" description="Basic and acidic residues" evidence="2">
    <location>
        <begin position="282"/>
        <end position="297"/>
    </location>
</feature>
<evidence type="ECO:0000256" key="1">
    <source>
        <dbReference type="RuleBase" id="RU363044"/>
    </source>
</evidence>
<keyword evidence="1 6" id="KW-0347">Helicase</keyword>
<keyword evidence="1" id="KW-0233">DNA recombination</keyword>
<dbReference type="Gene3D" id="3.90.70.120">
    <property type="match status" value="1"/>
</dbReference>
<feature type="region of interest" description="Disordered" evidence="2">
    <location>
        <begin position="354"/>
        <end position="381"/>
    </location>
</feature>
<feature type="domain" description="Helitron helicase-like" evidence="4">
    <location>
        <begin position="820"/>
        <end position="997"/>
    </location>
</feature>
<comment type="similarity">
    <text evidence="1">Belongs to the helicase family.</text>
</comment>
<dbReference type="PANTHER" id="PTHR10492:SF57">
    <property type="entry name" value="ATP-DEPENDENT DNA HELICASE"/>
    <property type="match status" value="1"/>
</dbReference>
<evidence type="ECO:0000259" key="3">
    <source>
        <dbReference type="Pfam" id="PF05970"/>
    </source>
</evidence>
<organism evidence="6">
    <name type="scientific">Cacopsylla melanoneura</name>
    <dbReference type="NCBI Taxonomy" id="428564"/>
    <lineage>
        <taxon>Eukaryota</taxon>
        <taxon>Metazoa</taxon>
        <taxon>Ecdysozoa</taxon>
        <taxon>Arthropoda</taxon>
        <taxon>Hexapoda</taxon>
        <taxon>Insecta</taxon>
        <taxon>Pterygota</taxon>
        <taxon>Neoptera</taxon>
        <taxon>Paraneoptera</taxon>
        <taxon>Hemiptera</taxon>
        <taxon>Sternorrhyncha</taxon>
        <taxon>Psylloidea</taxon>
        <taxon>Psyllidae</taxon>
        <taxon>Psyllinae</taxon>
        <taxon>Cacopsylla</taxon>
    </lineage>
</organism>
<dbReference type="GO" id="GO:0005524">
    <property type="term" value="F:ATP binding"/>
    <property type="evidence" value="ECO:0007669"/>
    <property type="project" value="UniProtKB-KW"/>
</dbReference>
<dbReference type="GO" id="GO:0006310">
    <property type="term" value="P:DNA recombination"/>
    <property type="evidence" value="ECO:0007669"/>
    <property type="project" value="UniProtKB-KW"/>
</dbReference>
<dbReference type="CDD" id="cd18809">
    <property type="entry name" value="SF1_C_RecD"/>
    <property type="match status" value="1"/>
</dbReference>
<dbReference type="EC" id="5.6.2.3" evidence="1"/>
<evidence type="ECO:0000259" key="5">
    <source>
        <dbReference type="Pfam" id="PF21530"/>
    </source>
</evidence>
<protein>
    <recommendedName>
        <fullName evidence="1">ATP-dependent DNA helicase</fullName>
        <ecNumber evidence="1">5.6.2.3</ecNumber>
    </recommendedName>
</protein>
<reference evidence="6" key="1">
    <citation type="submission" date="2021-05" db="EMBL/GenBank/DDBJ databases">
        <authorList>
            <person name="Alioto T."/>
            <person name="Alioto T."/>
            <person name="Gomez Garrido J."/>
        </authorList>
    </citation>
    <scope>NUCLEOTIDE SEQUENCE</scope>
</reference>
<dbReference type="GO" id="GO:0000723">
    <property type="term" value="P:telomere maintenance"/>
    <property type="evidence" value="ECO:0007669"/>
    <property type="project" value="InterPro"/>
</dbReference>
<keyword evidence="1" id="KW-0067">ATP-binding</keyword>
<dbReference type="GO" id="GO:0043139">
    <property type="term" value="F:5'-3' DNA helicase activity"/>
    <property type="evidence" value="ECO:0007669"/>
    <property type="project" value="UniProtKB-EC"/>
</dbReference>
<keyword evidence="1" id="KW-0234">DNA repair</keyword>
<dbReference type="InterPro" id="IPR027417">
    <property type="entry name" value="P-loop_NTPase"/>
</dbReference>
<sequence>MEHQFDCVASGSFHQGDKNLFPTTYNKQCVANATSAIGLNFAEIPFNGSTIDETLRTGDKLYQTVQARRAERRLAKEVFLDPEELTSVTERLDRQIVIMGKRVEIVRVDWCHQGLWPSTPSELEETCAQLAVALQDEVFTDEGIAANGFLFTGLHSTVSFWRTDDQFFLFDSHAVNERRVYDHHPENNRARLFSCSTFMGLGSLLLNRLADGSGHEYSIHRVHLEMVTSHLEDQERMYLPRTPEPAVEPMSVSPLLQPDILNSTTSKKTGRPKKVRRGRKPVVKEHSTSVRKTERSTVDQLEEDMSSVTIGSIVQNGSPRQPQIEEMMPFSPRQDPKLRTACVVISPLNMDLGSPVESRTSRRGRHKKVKRGRPKTLESTQEEQLAAAKRKYASSHSDAISQSKRRYVLEHPDVNRKAAKKYNKKHPDVHRRAVKTYNLEHPDVHRESVRIYTQEHPNVNREAVRNYSQLHPDVSRESTQRFDEQHPEEHLERNRRFRVNNPSIDQMRHLQASTRRLIREEGPMAYWDGSTVSNIEAYRLGRSNLHEENVYRCVHCGARLFEEERGRKKWCCGEGLYNVLDLSSLEAPFYQNQQFLQRARAYNDLFAFSARILQGTNLTPQTGVAFYKIDGRMHYQIHHLNAPGRSVWLGPSRQAKLVNQSRLYLDDGEERRELALGRGLDEDLVNEITEFVTETNPYVSQLKVLGQAESIHARLEFELTTRSTHGARLGDRNTGIEVHAVLSTEEAVCAPSQLAIWREGSDRPSTVGLFSPLMEPFQYPLLYPQGTPGWCIERLNNQGRKMSQLSYYKCLLLSEPRFSSLGRLSQAWQVEMFARYEEEQLNFIRGAQEKSNNTGVRIGPLDELLNAREQGILRDVAQDETVRGEGGAQPGKVYLPCSFTGGPRYMKVHYENAIGLVSRLGAPTFFLTFTYSAQWVEHKASVASHGWIDPPTCCRIFQIKLLELLRDLRSGAFFGKTVYLVYVIETQMRGLPHAHIVFKIEGDGPVQAHEIDSVISAVIPSAEIAGGRLRRLVLQHMIHGPCGESHRTDYLCWDADKRICTKFYPRPDAMTTHVDHRGFVQYRRDYNNTGIIHTRSNTEIVVHDGWVVPYNPALLLKYEAHMNLELASTRRVIKYLFKYLMKGGSLQNVNVIPLHRQENEVDSYVTKRMVGASDASWRLLKFNISESEPTVECLPVHLEGKQTVFFKPGRLDEAIDHAGSRLILYFERPTCSVFDNVTYQQFYETYIIDTRHAPNTRATEYEHPDGFHVIRDRQRGEKVCRLHWISPNRGELYFLRILLMSIPCRGFEDLLSKGGPGCTTFQEVGRYLGLVDDEQEHQHALREASTFMTGPRLRSFFVLLCNMGTPAALLWEQFRDLLAEDHLERNPLDPELAYKLALLDIDRSLRRQGSCLTDHGLPFVRDDTSELDRELDTYEDNVQSEVVDEWLPKLSPDQRRVFDHIRHLATTTSNDEYASRSPQSRVLFLDGPGGYGKTQLIKVLLAEVRSRHQVAIAVASSGIAAGNMPGGTTAHSMFRLPLDLGQGTGVWSVTNGSQRAELIRSAQLIVFDEAPMAHRYIFEMLDRSLRDLMNSDEPFGGKIFLCSGDFRQCAPVVEKARTAHDVVCVSLRSSRLWNLFKVFRLTTPQRTSGSTAYSEFLLSIGNGTAVARVFGEGREAEGRVPLQGVRHVTSLEELIAEVFPTNILGDSDECAKRAILAPHNVNVAGANRRILEALDSPVQELLSVDSVNKENEDGLTVDVQLLNQATAKGVPNHVLRLKIGCICLIMRNLNIADGLVNGTKVIVTAISPRLITVRMPASAELFGIPRIQFKFPFVEGSPLQINRRQFPLMLAYAMSGHKSQGQTIEYVGLDLRTDCFTHGQLYVMLSRVRTPENILVLIDPEKVFDNVAYVKNIVYEDLLL</sequence>
<dbReference type="SUPFAM" id="SSF52540">
    <property type="entry name" value="P-loop containing nucleoside triphosphate hydrolases"/>
    <property type="match status" value="2"/>
</dbReference>
<feature type="domain" description="DNA helicase Pif1-like DEAD-box helicase" evidence="3">
    <location>
        <begin position="1450"/>
        <end position="1665"/>
    </location>
</feature>
<dbReference type="GO" id="GO:0006281">
    <property type="term" value="P:DNA repair"/>
    <property type="evidence" value="ECO:0007669"/>
    <property type="project" value="UniProtKB-KW"/>
</dbReference>
<dbReference type="InterPro" id="IPR010285">
    <property type="entry name" value="DNA_helicase_pif1-like_DEAD"/>
</dbReference>
<dbReference type="Pfam" id="PF05970">
    <property type="entry name" value="PIF1"/>
    <property type="match status" value="1"/>
</dbReference>
<dbReference type="InterPro" id="IPR025476">
    <property type="entry name" value="Helitron_helicase-like"/>
</dbReference>